<dbReference type="GO" id="GO:0008233">
    <property type="term" value="F:peptidase activity"/>
    <property type="evidence" value="ECO:0007669"/>
    <property type="project" value="InterPro"/>
</dbReference>
<dbReference type="PROSITE" id="PS51272">
    <property type="entry name" value="SLH"/>
    <property type="match status" value="2"/>
</dbReference>
<dbReference type="EMBL" id="DVND01000133">
    <property type="protein sequence ID" value="HIU48720.1"/>
    <property type="molecule type" value="Genomic_DNA"/>
</dbReference>
<dbReference type="Proteomes" id="UP000824111">
    <property type="component" value="Unassembled WGS sequence"/>
</dbReference>
<feature type="domain" description="SLH" evidence="3">
    <location>
        <begin position="146"/>
        <end position="209"/>
    </location>
</feature>
<dbReference type="Pfam" id="PF00395">
    <property type="entry name" value="SLH"/>
    <property type="match status" value="2"/>
</dbReference>
<evidence type="ECO:0000259" key="3">
    <source>
        <dbReference type="PROSITE" id="PS51272"/>
    </source>
</evidence>
<feature type="signal peptide" evidence="2">
    <location>
        <begin position="1"/>
        <end position="21"/>
    </location>
</feature>
<reference evidence="4" key="2">
    <citation type="journal article" date="2021" name="PeerJ">
        <title>Extensive microbial diversity within the chicken gut microbiome revealed by metagenomics and culture.</title>
        <authorList>
            <person name="Gilroy R."/>
            <person name="Ravi A."/>
            <person name="Getino M."/>
            <person name="Pursley I."/>
            <person name="Horton D.L."/>
            <person name="Alikhan N.F."/>
            <person name="Baker D."/>
            <person name="Gharbi K."/>
            <person name="Hall N."/>
            <person name="Watson M."/>
            <person name="Adriaenssens E.M."/>
            <person name="Foster-Nyarko E."/>
            <person name="Jarju S."/>
            <person name="Secka A."/>
            <person name="Antonio M."/>
            <person name="Oren A."/>
            <person name="Chaudhuri R.R."/>
            <person name="La Ragione R."/>
            <person name="Hildebrand F."/>
            <person name="Pallen M.J."/>
        </authorList>
    </citation>
    <scope>NUCLEOTIDE SEQUENCE</scope>
    <source>
        <strain evidence="4">ChiSjej4B22-9803</strain>
    </source>
</reference>
<proteinExistence type="predicted"/>
<keyword evidence="1" id="KW-0677">Repeat</keyword>
<evidence type="ECO:0000256" key="1">
    <source>
        <dbReference type="ARBA" id="ARBA00022737"/>
    </source>
</evidence>
<dbReference type="InterPro" id="IPR009045">
    <property type="entry name" value="Zn_M74/Hedgehog-like"/>
</dbReference>
<gene>
    <name evidence="4" type="ORF">IAB04_05105</name>
</gene>
<feature type="domain" description="SLH" evidence="3">
    <location>
        <begin position="71"/>
        <end position="138"/>
    </location>
</feature>
<reference evidence="4" key="1">
    <citation type="submission" date="2020-10" db="EMBL/GenBank/DDBJ databases">
        <authorList>
            <person name="Gilroy R."/>
        </authorList>
    </citation>
    <scope>NUCLEOTIDE SEQUENCE</scope>
    <source>
        <strain evidence="4">ChiSjej4B22-9803</strain>
    </source>
</reference>
<comment type="caution">
    <text evidence="4">The sequence shown here is derived from an EMBL/GenBank/DDBJ whole genome shotgun (WGS) entry which is preliminary data.</text>
</comment>
<dbReference type="InterPro" id="IPR001119">
    <property type="entry name" value="SLH_dom"/>
</dbReference>
<name>A0A9D1LVH0_9FIRM</name>
<accession>A0A9D1LVH0</accession>
<dbReference type="Gene3D" id="3.30.1380.10">
    <property type="match status" value="1"/>
</dbReference>
<dbReference type="AlphaFoldDB" id="A0A9D1LVH0"/>
<evidence type="ECO:0000313" key="5">
    <source>
        <dbReference type="Proteomes" id="UP000824111"/>
    </source>
</evidence>
<evidence type="ECO:0000313" key="4">
    <source>
        <dbReference type="EMBL" id="HIU48720.1"/>
    </source>
</evidence>
<feature type="chain" id="PRO_5038876065" evidence="2">
    <location>
        <begin position="22"/>
        <end position="481"/>
    </location>
</feature>
<keyword evidence="2" id="KW-0732">Signal</keyword>
<protein>
    <submittedName>
        <fullName evidence="4">S-layer homology domain-containing protein</fullName>
    </submittedName>
</protein>
<dbReference type="SUPFAM" id="SSF55166">
    <property type="entry name" value="Hedgehog/DD-peptidase"/>
    <property type="match status" value="1"/>
</dbReference>
<evidence type="ECO:0000256" key="2">
    <source>
        <dbReference type="SAM" id="SignalP"/>
    </source>
</evidence>
<organism evidence="4 5">
    <name type="scientific">Candidatus Avimonoglobus intestinipullorum</name>
    <dbReference type="NCBI Taxonomy" id="2840699"/>
    <lineage>
        <taxon>Bacteria</taxon>
        <taxon>Bacillati</taxon>
        <taxon>Bacillota</taxon>
        <taxon>Clostridia</taxon>
        <taxon>Eubacteriales</taxon>
        <taxon>Candidatus Avimonoglobus</taxon>
    </lineage>
</organism>
<dbReference type="Pfam" id="PF13539">
    <property type="entry name" value="Peptidase_M15_4"/>
    <property type="match status" value="1"/>
</dbReference>
<dbReference type="InterPro" id="IPR039561">
    <property type="entry name" value="Peptidase_M15C"/>
</dbReference>
<sequence>MKKIVSVITAGLLVLPSAAQASDLSQWAASNFEMASRSGLVSSNIVENNLQGNITREEFCELIMNLYRTIASNPLVDVELESPFVDCTNTAVVQAYNRGIVSGRTEDTFDPQGFVTRQEMSKMLVNTLKAAEVSVVVLKSEIDALTQEFDDISDTADWAGIELAIALKYGIICGVDDRSVDPLGYATREQAISLMDRTYSQFAENKISYSAPECTSVYDGFVTAEDVELEWIPIDQAVSYKVILKDHTYEPVQVLETKKTNAAIPADTLVSGTEYTVTIGTVLENGVEVFSNPINFIYKEQNATTIVPQTQEALSAKEQRVFPGGVYFTSAEEASAHMKTVEVPVWVLKADGTKVSSTRSLTVNENLAEDVVNIFTEIYNDPSQFPIKDVGGYSWRTTAFGSVSQHSYGTCIDINYQENYYCQPDGTAITGKYWKPGEDPYSIEEDGIVVRTFAKYGFLWGGNAWGADGLRDYMHFTYLGK</sequence>